<sequence>MTAASPPTTSHASSAGSGRRSGSALADELTTLAERTPELHPIRADLLELATALRSAEPDGGWADLDVVGIYARPESIGTSPGRSRSWRSALEEAPALLVFFPVLVTWLGLAAATVAYGRMLADPAGRELAEGRSFLQLWQEGFAGRLPSILNFGHVAMLALAVIGLLIVVTLGSVMVRRGDEARQARRATEVGSRLRSVLVRCQIELNRRRLASPARFAAELSQAAHLLGELLTRTSEAQRGTADLAQHNSHAAERLAVSIDSLREAVGTLDRTGAEVREATAVLQSATAVLRDDLTVRASAAAERLDSAGEQAAAQVRALQAGAQATLRDASARIDRALGDVADRIDASTSALRAAGDEYARTISDAARRASVEIGEFYGEAVATAAVSLAGRMAEIGAGLNDAVATVRASAERNAEAVRSVQDAYAGLTATMAEAAGASQRAAESTQMAAASTREVAASTLSAATATQATVIRLTSIRAAPTPRRSRPVTGIPVRRRRGRARAAESTSQESP</sequence>
<evidence type="ECO:0000313" key="3">
    <source>
        <dbReference type="EMBL" id="MBB3096138.1"/>
    </source>
</evidence>
<keyword evidence="2" id="KW-0812">Transmembrane</keyword>
<keyword evidence="2" id="KW-0472">Membrane</keyword>
<feature type="compositionally biased region" description="Low complexity" evidence="1">
    <location>
        <begin position="1"/>
        <end position="24"/>
    </location>
</feature>
<name>A0A7W5AH61_9ACTN</name>
<evidence type="ECO:0000256" key="1">
    <source>
        <dbReference type="SAM" id="MobiDB-lite"/>
    </source>
</evidence>
<evidence type="ECO:0000256" key="2">
    <source>
        <dbReference type="SAM" id="Phobius"/>
    </source>
</evidence>
<feature type="transmembrane region" description="Helical" evidence="2">
    <location>
        <begin position="156"/>
        <end position="177"/>
    </location>
</feature>
<feature type="region of interest" description="Disordered" evidence="1">
    <location>
        <begin position="1"/>
        <end position="25"/>
    </location>
</feature>
<feature type="transmembrane region" description="Helical" evidence="2">
    <location>
        <begin position="94"/>
        <end position="117"/>
    </location>
</feature>
<proteinExistence type="predicted"/>
<dbReference type="AlphaFoldDB" id="A0A7W5AH61"/>
<dbReference type="Proteomes" id="UP000590749">
    <property type="component" value="Unassembled WGS sequence"/>
</dbReference>
<comment type="caution">
    <text evidence="3">The sequence shown here is derived from an EMBL/GenBank/DDBJ whole genome shotgun (WGS) entry which is preliminary data.</text>
</comment>
<keyword evidence="4" id="KW-1185">Reference proteome</keyword>
<evidence type="ECO:0000313" key="4">
    <source>
        <dbReference type="Proteomes" id="UP000590749"/>
    </source>
</evidence>
<gene>
    <name evidence="3" type="ORF">FHR83_003808</name>
</gene>
<dbReference type="EMBL" id="JACHXF010000007">
    <property type="protein sequence ID" value="MBB3096138.1"/>
    <property type="molecule type" value="Genomic_DNA"/>
</dbReference>
<organism evidence="3 4">
    <name type="scientific">Actinoplanes campanulatus</name>
    <dbReference type="NCBI Taxonomy" id="113559"/>
    <lineage>
        <taxon>Bacteria</taxon>
        <taxon>Bacillati</taxon>
        <taxon>Actinomycetota</taxon>
        <taxon>Actinomycetes</taxon>
        <taxon>Micromonosporales</taxon>
        <taxon>Micromonosporaceae</taxon>
        <taxon>Actinoplanes</taxon>
    </lineage>
</organism>
<protein>
    <submittedName>
        <fullName evidence="3">Uncharacterized protein</fullName>
    </submittedName>
</protein>
<feature type="region of interest" description="Disordered" evidence="1">
    <location>
        <begin position="480"/>
        <end position="514"/>
    </location>
</feature>
<keyword evidence="2" id="KW-1133">Transmembrane helix</keyword>
<reference evidence="3 4" key="1">
    <citation type="submission" date="2020-08" db="EMBL/GenBank/DDBJ databases">
        <title>Genomic Encyclopedia of Type Strains, Phase III (KMG-III): the genomes of soil and plant-associated and newly described type strains.</title>
        <authorList>
            <person name="Whitman W."/>
        </authorList>
    </citation>
    <scope>NUCLEOTIDE SEQUENCE [LARGE SCALE GENOMIC DNA]</scope>
    <source>
        <strain evidence="3 4">CECT 3287</strain>
    </source>
</reference>
<accession>A0A7W5AH61</accession>
<dbReference type="RefSeq" id="WP_183221406.1">
    <property type="nucleotide sequence ID" value="NZ_BMPW01000005.1"/>
</dbReference>